<dbReference type="GO" id="GO:0000981">
    <property type="term" value="F:DNA-binding transcription factor activity, RNA polymerase II-specific"/>
    <property type="evidence" value="ECO:0007669"/>
    <property type="project" value="TreeGrafter"/>
</dbReference>
<dbReference type="FunFam" id="4.10.280.10:FF:000099">
    <property type="entry name" value="Myc-family transcription factor"/>
    <property type="match status" value="1"/>
</dbReference>
<dbReference type="EMBL" id="OX365917">
    <property type="protein sequence ID" value="CAI4060954.1"/>
    <property type="molecule type" value="Genomic_DNA"/>
</dbReference>
<organism evidence="8 9">
    <name type="scientific">Saccharomyces uvarum</name>
    <name type="common">Yeast</name>
    <name type="synonym">Saccharomyces bayanus var. uvarum</name>
    <dbReference type="NCBI Taxonomy" id="230603"/>
    <lineage>
        <taxon>Eukaryota</taxon>
        <taxon>Fungi</taxon>
        <taxon>Dikarya</taxon>
        <taxon>Ascomycota</taxon>
        <taxon>Saccharomycotina</taxon>
        <taxon>Saccharomycetes</taxon>
        <taxon>Saccharomycetales</taxon>
        <taxon>Saccharomycetaceae</taxon>
        <taxon>Saccharomyces</taxon>
    </lineage>
</organism>
<protein>
    <recommendedName>
        <fullName evidence="7">BHLH domain-containing protein</fullName>
    </recommendedName>
</protein>
<dbReference type="Pfam" id="PF00010">
    <property type="entry name" value="HLH"/>
    <property type="match status" value="1"/>
</dbReference>
<dbReference type="SUPFAM" id="SSF47459">
    <property type="entry name" value="HLH, helix-loop-helix DNA-binding domain"/>
    <property type="match status" value="1"/>
</dbReference>
<dbReference type="GO" id="GO:0046983">
    <property type="term" value="F:protein dimerization activity"/>
    <property type="evidence" value="ECO:0007669"/>
    <property type="project" value="InterPro"/>
</dbReference>
<accession>A0AA35JIL7</accession>
<keyword evidence="5" id="KW-0539">Nucleus</keyword>
<sequence>MGRTSSEGLHGFVDDLEPKTSILDKVGDFITVAKRHGEREDVDVDVDVDVHDHDHVHVHDQENGHENENDHDHDELALDDLDRAFELVEGMDMDWMMPSHAHHAPATTTTIKPRLLYSPLIHTQTAVPVTISPNLMATTLTSANKITKNKNNSSPYLNKRSRSKPAPDSAASLFELPDSVIPTPKPKPKPKQYPKVILPSNSTRHSSSSGTTTTTTTNKNEGVVVASESPVIAPHGSSGGGGGRPLHRRRSSGLLVDDDKRESHKHAEQARRNRLAVALHELAGLIPAEWKQQHVSTAPSKATTVEAACRYIRHLQRHGST</sequence>
<name>A0AA35JIL7_SACUV</name>
<evidence type="ECO:0000256" key="4">
    <source>
        <dbReference type="ARBA" id="ARBA00023163"/>
    </source>
</evidence>
<evidence type="ECO:0000256" key="5">
    <source>
        <dbReference type="ARBA" id="ARBA00023242"/>
    </source>
</evidence>
<dbReference type="PANTHER" id="PTHR15741:SF27">
    <property type="entry name" value="TRANSCRIPTION FACTOR AP-4"/>
    <property type="match status" value="1"/>
</dbReference>
<evidence type="ECO:0000313" key="8">
    <source>
        <dbReference type="EMBL" id="CAI4060954.1"/>
    </source>
</evidence>
<gene>
    <name evidence="8" type="primary">SUVC06G0850</name>
    <name evidence="8" type="ORF">SUVC_06G0850</name>
</gene>
<feature type="domain" description="BHLH" evidence="7">
    <location>
        <begin position="259"/>
        <end position="315"/>
    </location>
</feature>
<keyword evidence="3" id="KW-0238">DNA-binding</keyword>
<feature type="compositionally biased region" description="Low complexity" evidence="6">
    <location>
        <begin position="200"/>
        <end position="217"/>
    </location>
</feature>
<dbReference type="CDD" id="cd11392">
    <property type="entry name" value="bHLH_ScPHO4_like"/>
    <property type="match status" value="1"/>
</dbReference>
<reference evidence="8" key="1">
    <citation type="submission" date="2022-10" db="EMBL/GenBank/DDBJ databases">
        <authorList>
            <person name="Byrne P K."/>
        </authorList>
    </citation>
    <scope>NUCLEOTIDE SEQUENCE</scope>
    <source>
        <strain evidence="8">CBS7001</strain>
    </source>
</reference>
<dbReference type="SMART" id="SM00353">
    <property type="entry name" value="HLH"/>
    <property type="match status" value="1"/>
</dbReference>
<feature type="region of interest" description="Disordered" evidence="6">
    <location>
        <begin position="146"/>
        <end position="268"/>
    </location>
</feature>
<evidence type="ECO:0000256" key="3">
    <source>
        <dbReference type="ARBA" id="ARBA00023125"/>
    </source>
</evidence>
<evidence type="ECO:0000313" key="9">
    <source>
        <dbReference type="Proteomes" id="UP001162090"/>
    </source>
</evidence>
<dbReference type="InterPro" id="IPR011598">
    <property type="entry name" value="bHLH_dom"/>
</dbReference>
<evidence type="ECO:0000259" key="7">
    <source>
        <dbReference type="PROSITE" id="PS50888"/>
    </source>
</evidence>
<dbReference type="Proteomes" id="UP001162090">
    <property type="component" value="Chromosome 6"/>
</dbReference>
<dbReference type="GO" id="GO:0005634">
    <property type="term" value="C:nucleus"/>
    <property type="evidence" value="ECO:0007669"/>
    <property type="project" value="UniProtKB-SubCell"/>
</dbReference>
<dbReference type="AlphaFoldDB" id="A0AA35JIL7"/>
<dbReference type="PROSITE" id="PS50888">
    <property type="entry name" value="BHLH"/>
    <property type="match status" value="1"/>
</dbReference>
<evidence type="ECO:0000256" key="1">
    <source>
        <dbReference type="ARBA" id="ARBA00004123"/>
    </source>
</evidence>
<dbReference type="Gene3D" id="4.10.280.10">
    <property type="entry name" value="Helix-loop-helix DNA-binding domain"/>
    <property type="match status" value="1"/>
</dbReference>
<proteinExistence type="predicted"/>
<evidence type="ECO:0000256" key="2">
    <source>
        <dbReference type="ARBA" id="ARBA00023015"/>
    </source>
</evidence>
<evidence type="ECO:0000256" key="6">
    <source>
        <dbReference type="SAM" id="MobiDB-lite"/>
    </source>
</evidence>
<dbReference type="PANTHER" id="PTHR15741">
    <property type="entry name" value="BASIC HELIX-LOOP-HELIX ZIP TRANSCRIPTION FACTOR"/>
    <property type="match status" value="1"/>
</dbReference>
<keyword evidence="2" id="KW-0805">Transcription regulation</keyword>
<dbReference type="GO" id="GO:0000978">
    <property type="term" value="F:RNA polymerase II cis-regulatory region sequence-specific DNA binding"/>
    <property type="evidence" value="ECO:0007669"/>
    <property type="project" value="TreeGrafter"/>
</dbReference>
<feature type="compositionally biased region" description="Polar residues" evidence="6">
    <location>
        <begin position="146"/>
        <end position="156"/>
    </location>
</feature>
<feature type="compositionally biased region" description="Basic and acidic residues" evidence="6">
    <location>
        <begin position="257"/>
        <end position="268"/>
    </location>
</feature>
<dbReference type="InterPro" id="IPR052207">
    <property type="entry name" value="Max-like/E-box_TFs"/>
</dbReference>
<comment type="subcellular location">
    <subcellularLocation>
        <location evidence="1">Nucleus</location>
    </subcellularLocation>
</comment>
<keyword evidence="4" id="KW-0804">Transcription</keyword>
<dbReference type="InterPro" id="IPR036638">
    <property type="entry name" value="HLH_DNA-bd_sf"/>
</dbReference>